<keyword evidence="2" id="KW-1185">Reference proteome</keyword>
<dbReference type="EMBL" id="CP010951">
    <property type="protein sequence ID" value="AMO24491.1"/>
    <property type="molecule type" value="Genomic_DNA"/>
</dbReference>
<gene>
    <name evidence="1" type="ORF">UC35_18670</name>
</gene>
<protein>
    <recommendedName>
        <fullName evidence="3">Aspartate/glutamate racemase family protein</fullName>
    </recommendedName>
</protein>
<evidence type="ECO:0000313" key="1">
    <source>
        <dbReference type="EMBL" id="AMO24491.1"/>
    </source>
</evidence>
<dbReference type="Proteomes" id="UP000070433">
    <property type="component" value="Chromosome"/>
</dbReference>
<dbReference type="PATRIC" id="fig|94132.3.peg.3813"/>
<evidence type="ECO:0000313" key="2">
    <source>
        <dbReference type="Proteomes" id="UP000070433"/>
    </source>
</evidence>
<sequence>MFPSRPAAFLGVLTLDTRFPRLPGDIGNPASFPVPTLTRVVRGAGPRDAVQGAAGQRAAGLFEPFRAAMHQLELEGAAAITTSCGFLVLLQQRLQAAARVPVVSSSLMLLPGLLEEQRQVGVLTISAEHLGEEFLEAAGVPASRLADVAVEGVEPGGAFARTFLGNEPRIDIVAAATDVLAAAQRLKLRAPQLTDLVLECTNMPPYARLIERATGLRTWSLLQSPALLAPFKGSHLPREKR</sequence>
<evidence type="ECO:0008006" key="3">
    <source>
        <dbReference type="Google" id="ProtNLM"/>
    </source>
</evidence>
<dbReference type="RefSeq" id="WP_227820379.1">
    <property type="nucleotide sequence ID" value="NZ_CP010951.1"/>
</dbReference>
<dbReference type="AlphaFoldDB" id="A0A127JX50"/>
<accession>A0A127JX50</accession>
<name>A0A127JX50_9BURK</name>
<reference evidence="1 2" key="1">
    <citation type="journal article" date="2014" name="Int. J. Syst. Evol. Microbiol.">
        <title>Ramlibacter solisilvae sp. nov., isolated from forest soil, and emended description of the genus Ramlibacter.</title>
        <authorList>
            <person name="Lee H.J."/>
            <person name="Lee S.H."/>
            <person name="Lee S.S."/>
            <person name="Lee J.S."/>
            <person name="Kim Y."/>
            <person name="Kim S.C."/>
            <person name="Jeon C.O."/>
        </authorList>
    </citation>
    <scope>NUCLEOTIDE SEQUENCE [LARGE SCALE GENOMIC DNA]</scope>
    <source>
        <strain evidence="1 2">5-10</strain>
    </source>
</reference>
<proteinExistence type="predicted"/>
<organism evidence="1 2">
    <name type="scientific">Ramlibacter tataouinensis</name>
    <dbReference type="NCBI Taxonomy" id="94132"/>
    <lineage>
        <taxon>Bacteria</taxon>
        <taxon>Pseudomonadati</taxon>
        <taxon>Pseudomonadota</taxon>
        <taxon>Betaproteobacteria</taxon>
        <taxon>Burkholderiales</taxon>
        <taxon>Comamonadaceae</taxon>
        <taxon>Ramlibacter</taxon>
    </lineage>
</organism>